<keyword evidence="2" id="KW-0808">Transferase</keyword>
<dbReference type="OrthoDB" id="6479239at2759"/>
<comment type="similarity">
    <text evidence="1">Belongs to the sulfotransferase 1 family.</text>
</comment>
<name>A0A9D4SXN7_RHISA</name>
<evidence type="ECO:0000313" key="5">
    <source>
        <dbReference type="Proteomes" id="UP000821837"/>
    </source>
</evidence>
<dbReference type="OMA" id="MIDGDIC"/>
<keyword evidence="5" id="KW-1185">Reference proteome</keyword>
<reference evidence="4" key="2">
    <citation type="submission" date="2021-09" db="EMBL/GenBank/DDBJ databases">
        <authorList>
            <person name="Jia N."/>
            <person name="Wang J."/>
            <person name="Shi W."/>
            <person name="Du L."/>
            <person name="Sun Y."/>
            <person name="Zhan W."/>
            <person name="Jiang J."/>
            <person name="Wang Q."/>
            <person name="Zhang B."/>
            <person name="Ji P."/>
            <person name="Sakyi L.B."/>
            <person name="Cui X."/>
            <person name="Yuan T."/>
            <person name="Jiang B."/>
            <person name="Yang W."/>
            <person name="Lam T.T.-Y."/>
            <person name="Chang Q."/>
            <person name="Ding S."/>
            <person name="Wang X."/>
            <person name="Zhu J."/>
            <person name="Ruan X."/>
            <person name="Zhao L."/>
            <person name="Wei J."/>
            <person name="Que T."/>
            <person name="Du C."/>
            <person name="Cheng J."/>
            <person name="Dai P."/>
            <person name="Han X."/>
            <person name="Huang E."/>
            <person name="Gao Y."/>
            <person name="Liu J."/>
            <person name="Shao H."/>
            <person name="Ye R."/>
            <person name="Li L."/>
            <person name="Wei W."/>
            <person name="Wang X."/>
            <person name="Wang C."/>
            <person name="Huo Q."/>
            <person name="Li W."/>
            <person name="Guo W."/>
            <person name="Chen H."/>
            <person name="Chen S."/>
            <person name="Zhou L."/>
            <person name="Zhou L."/>
            <person name="Ni X."/>
            <person name="Tian J."/>
            <person name="Zhou Y."/>
            <person name="Sheng Y."/>
            <person name="Liu T."/>
            <person name="Pan Y."/>
            <person name="Xia L."/>
            <person name="Li J."/>
            <person name="Zhao F."/>
            <person name="Cao W."/>
        </authorList>
    </citation>
    <scope>NUCLEOTIDE SEQUENCE</scope>
    <source>
        <strain evidence="4">Rsan-2018</strain>
        <tissue evidence="4">Larvae</tissue>
    </source>
</reference>
<proteinExistence type="inferred from homology"/>
<sequence length="318" mass="36619">MEKRGPFFRIIDDVPRCPNVDPVLVRKALSFKAGKGDLVQWSYPKSGTHWVQYIIQLILKEGDAVDTYDDFTKNTRPMEYVGFDDWTPTLALRCFATHLPPQPDTLSDEAKYVYVARNPWDVCVSLSHMVTNLSIYRFEDGTFDEFFECFLDKDFGYGSYFDHVASGYALKDRPNVHFLTYEQLKREPRATVLKLAYFLGDHYGRLLEGEDNALLDQILDSSSASRMKNVIVMNLGSKEWEAMMTRNNMTCKDGYGGDSSKYGIVRKGQIGDWKNYFKPSQLERLERKIRAEGEKASFMHLWADIREEALQAAGLQTK</sequence>
<dbReference type="GO" id="GO:0008146">
    <property type="term" value="F:sulfotransferase activity"/>
    <property type="evidence" value="ECO:0007669"/>
    <property type="project" value="InterPro"/>
</dbReference>
<feature type="domain" description="Sulfotransferase" evidence="3">
    <location>
        <begin position="37"/>
        <end position="290"/>
    </location>
</feature>
<organism evidence="4 5">
    <name type="scientific">Rhipicephalus sanguineus</name>
    <name type="common">Brown dog tick</name>
    <name type="synonym">Ixodes sanguineus</name>
    <dbReference type="NCBI Taxonomy" id="34632"/>
    <lineage>
        <taxon>Eukaryota</taxon>
        <taxon>Metazoa</taxon>
        <taxon>Ecdysozoa</taxon>
        <taxon>Arthropoda</taxon>
        <taxon>Chelicerata</taxon>
        <taxon>Arachnida</taxon>
        <taxon>Acari</taxon>
        <taxon>Parasitiformes</taxon>
        <taxon>Ixodida</taxon>
        <taxon>Ixodoidea</taxon>
        <taxon>Ixodidae</taxon>
        <taxon>Rhipicephalinae</taxon>
        <taxon>Rhipicephalus</taxon>
        <taxon>Rhipicephalus</taxon>
    </lineage>
</organism>
<dbReference type="InterPro" id="IPR000863">
    <property type="entry name" value="Sulfotransferase_dom"/>
</dbReference>
<accession>A0A9D4SXN7</accession>
<dbReference type="SUPFAM" id="SSF52540">
    <property type="entry name" value="P-loop containing nucleoside triphosphate hydrolases"/>
    <property type="match status" value="1"/>
</dbReference>
<evidence type="ECO:0000256" key="1">
    <source>
        <dbReference type="ARBA" id="ARBA00005771"/>
    </source>
</evidence>
<dbReference type="AlphaFoldDB" id="A0A9D4SXN7"/>
<evidence type="ECO:0000259" key="3">
    <source>
        <dbReference type="Pfam" id="PF00685"/>
    </source>
</evidence>
<reference evidence="4" key="1">
    <citation type="journal article" date="2020" name="Cell">
        <title>Large-Scale Comparative Analyses of Tick Genomes Elucidate Their Genetic Diversity and Vector Capacities.</title>
        <authorList>
            <consortium name="Tick Genome and Microbiome Consortium (TIGMIC)"/>
            <person name="Jia N."/>
            <person name="Wang J."/>
            <person name="Shi W."/>
            <person name="Du L."/>
            <person name="Sun Y."/>
            <person name="Zhan W."/>
            <person name="Jiang J.F."/>
            <person name="Wang Q."/>
            <person name="Zhang B."/>
            <person name="Ji P."/>
            <person name="Bell-Sakyi L."/>
            <person name="Cui X.M."/>
            <person name="Yuan T.T."/>
            <person name="Jiang B.G."/>
            <person name="Yang W.F."/>
            <person name="Lam T.T."/>
            <person name="Chang Q.C."/>
            <person name="Ding S.J."/>
            <person name="Wang X.J."/>
            <person name="Zhu J.G."/>
            <person name="Ruan X.D."/>
            <person name="Zhao L."/>
            <person name="Wei J.T."/>
            <person name="Ye R.Z."/>
            <person name="Que T.C."/>
            <person name="Du C.H."/>
            <person name="Zhou Y.H."/>
            <person name="Cheng J.X."/>
            <person name="Dai P.F."/>
            <person name="Guo W.B."/>
            <person name="Han X.H."/>
            <person name="Huang E.J."/>
            <person name="Li L.F."/>
            <person name="Wei W."/>
            <person name="Gao Y.C."/>
            <person name="Liu J.Z."/>
            <person name="Shao H.Z."/>
            <person name="Wang X."/>
            <person name="Wang C.C."/>
            <person name="Yang T.C."/>
            <person name="Huo Q.B."/>
            <person name="Li W."/>
            <person name="Chen H.Y."/>
            <person name="Chen S.E."/>
            <person name="Zhou L.G."/>
            <person name="Ni X.B."/>
            <person name="Tian J.H."/>
            <person name="Sheng Y."/>
            <person name="Liu T."/>
            <person name="Pan Y.S."/>
            <person name="Xia L.Y."/>
            <person name="Li J."/>
            <person name="Zhao F."/>
            <person name="Cao W.C."/>
        </authorList>
    </citation>
    <scope>NUCLEOTIDE SEQUENCE</scope>
    <source>
        <strain evidence="4">Rsan-2018</strain>
    </source>
</reference>
<dbReference type="Proteomes" id="UP000821837">
    <property type="component" value="Unassembled WGS sequence"/>
</dbReference>
<dbReference type="VEuPathDB" id="VectorBase:RSAN_047918"/>
<dbReference type="InterPro" id="IPR027417">
    <property type="entry name" value="P-loop_NTPase"/>
</dbReference>
<evidence type="ECO:0000256" key="2">
    <source>
        <dbReference type="ARBA" id="ARBA00022679"/>
    </source>
</evidence>
<dbReference type="EMBL" id="JABSTV010001250">
    <property type="protein sequence ID" value="KAH7957426.1"/>
    <property type="molecule type" value="Genomic_DNA"/>
</dbReference>
<gene>
    <name evidence="4" type="ORF">HPB52_018887</name>
</gene>
<dbReference type="PANTHER" id="PTHR11783">
    <property type="entry name" value="SULFOTRANSFERASE SULT"/>
    <property type="match status" value="1"/>
</dbReference>
<dbReference type="Pfam" id="PF00685">
    <property type="entry name" value="Sulfotransfer_1"/>
    <property type="match status" value="1"/>
</dbReference>
<evidence type="ECO:0000313" key="4">
    <source>
        <dbReference type="EMBL" id="KAH7957426.1"/>
    </source>
</evidence>
<dbReference type="Gene3D" id="3.40.50.300">
    <property type="entry name" value="P-loop containing nucleotide triphosphate hydrolases"/>
    <property type="match status" value="1"/>
</dbReference>
<comment type="caution">
    <text evidence="4">The sequence shown here is derived from an EMBL/GenBank/DDBJ whole genome shotgun (WGS) entry which is preliminary data.</text>
</comment>
<protein>
    <recommendedName>
        <fullName evidence="3">Sulfotransferase domain-containing protein</fullName>
    </recommendedName>
</protein>